<dbReference type="AlphaFoldDB" id="A0ABD2N269"/>
<sequence length="102" mass="12074">MNITPNEYNFKWVINTLQTAITDATSYIERRTTKNIKGGWFTEEVKRKMNERNKAYKNMRRFAGAEEYINTFKTANNIKRNIWKNNSILLEIMKGAIHLGKK</sequence>
<evidence type="ECO:0000313" key="2">
    <source>
        <dbReference type="Proteomes" id="UP001516400"/>
    </source>
</evidence>
<proteinExistence type="predicted"/>
<accession>A0ABD2N269</accession>
<dbReference type="EMBL" id="JABFTP020000062">
    <property type="protein sequence ID" value="KAL3272426.1"/>
    <property type="molecule type" value="Genomic_DNA"/>
</dbReference>
<keyword evidence="2" id="KW-1185">Reference proteome</keyword>
<dbReference type="Proteomes" id="UP001516400">
    <property type="component" value="Unassembled WGS sequence"/>
</dbReference>
<organism evidence="1 2">
    <name type="scientific">Cryptolaemus montrouzieri</name>
    <dbReference type="NCBI Taxonomy" id="559131"/>
    <lineage>
        <taxon>Eukaryota</taxon>
        <taxon>Metazoa</taxon>
        <taxon>Ecdysozoa</taxon>
        <taxon>Arthropoda</taxon>
        <taxon>Hexapoda</taxon>
        <taxon>Insecta</taxon>
        <taxon>Pterygota</taxon>
        <taxon>Neoptera</taxon>
        <taxon>Endopterygota</taxon>
        <taxon>Coleoptera</taxon>
        <taxon>Polyphaga</taxon>
        <taxon>Cucujiformia</taxon>
        <taxon>Coccinelloidea</taxon>
        <taxon>Coccinellidae</taxon>
        <taxon>Scymninae</taxon>
        <taxon>Scymnini</taxon>
        <taxon>Cryptolaemus</taxon>
    </lineage>
</organism>
<comment type="caution">
    <text evidence="1">The sequence shown here is derived from an EMBL/GenBank/DDBJ whole genome shotgun (WGS) entry which is preliminary data.</text>
</comment>
<name>A0ABD2N269_9CUCU</name>
<reference evidence="1 2" key="1">
    <citation type="journal article" date="2021" name="BMC Biol.">
        <title>Horizontally acquired antibacterial genes associated with adaptive radiation of ladybird beetles.</title>
        <authorList>
            <person name="Li H.S."/>
            <person name="Tang X.F."/>
            <person name="Huang Y.H."/>
            <person name="Xu Z.Y."/>
            <person name="Chen M.L."/>
            <person name="Du X.Y."/>
            <person name="Qiu B.Y."/>
            <person name="Chen P.T."/>
            <person name="Zhang W."/>
            <person name="Slipinski A."/>
            <person name="Escalona H.E."/>
            <person name="Waterhouse R.M."/>
            <person name="Zwick A."/>
            <person name="Pang H."/>
        </authorList>
    </citation>
    <scope>NUCLEOTIDE SEQUENCE [LARGE SCALE GENOMIC DNA]</scope>
    <source>
        <strain evidence="1">SYSU2018</strain>
    </source>
</reference>
<gene>
    <name evidence="1" type="ORF">HHI36_013908</name>
</gene>
<protein>
    <submittedName>
        <fullName evidence="1">Uncharacterized protein</fullName>
    </submittedName>
</protein>
<evidence type="ECO:0000313" key="1">
    <source>
        <dbReference type="EMBL" id="KAL3272426.1"/>
    </source>
</evidence>